<protein>
    <submittedName>
        <fullName evidence="2">Uncharacterized protein</fullName>
    </submittedName>
</protein>
<feature type="compositionally biased region" description="Basic and acidic residues" evidence="1">
    <location>
        <begin position="275"/>
        <end position="287"/>
    </location>
</feature>
<name>A0A6C0CFA3_9ZZZZ</name>
<accession>A0A6C0CFA3</accession>
<dbReference type="AlphaFoldDB" id="A0A6C0CFA3"/>
<feature type="region of interest" description="Disordered" evidence="1">
    <location>
        <begin position="261"/>
        <end position="313"/>
    </location>
</feature>
<sequence>MAFHSKIFQSKLTTVTAPVKASGEHDYVTLAISYGTDKFTFCSLDSVTGTKISENSKKPGQLTQGFHLETKESVEMLAAADTAILEGVLKHRGDKNMPEYVKDCESVEELLKVLKYKKYKPLLHRPKKKGADGKPTKEVDMTIEPLVYGNMIQCGPKHPETPNKVFTKYVDVRVLSRAVRDAIKAGTVKESDYSFEALDLFKRKLAMKCKYTIVVGDVFISDSVFKIRRSIQEVFVVGFEQPESLARKEMSAALEAAGEKFEGPKLSLPDFVPQDEPHSPPGEKKPTEPVVENRLPAPEDKKEFKVQIVQGNQ</sequence>
<evidence type="ECO:0000256" key="1">
    <source>
        <dbReference type="SAM" id="MobiDB-lite"/>
    </source>
</evidence>
<dbReference type="EMBL" id="MN739411">
    <property type="protein sequence ID" value="QHT03446.1"/>
    <property type="molecule type" value="Genomic_DNA"/>
</dbReference>
<evidence type="ECO:0000313" key="2">
    <source>
        <dbReference type="EMBL" id="QHT03446.1"/>
    </source>
</evidence>
<organism evidence="2">
    <name type="scientific">viral metagenome</name>
    <dbReference type="NCBI Taxonomy" id="1070528"/>
    <lineage>
        <taxon>unclassified sequences</taxon>
        <taxon>metagenomes</taxon>
        <taxon>organismal metagenomes</taxon>
    </lineage>
</organism>
<proteinExistence type="predicted"/>
<reference evidence="2" key="1">
    <citation type="journal article" date="2020" name="Nature">
        <title>Giant virus diversity and host interactions through global metagenomics.</title>
        <authorList>
            <person name="Schulz F."/>
            <person name="Roux S."/>
            <person name="Paez-Espino D."/>
            <person name="Jungbluth S."/>
            <person name="Walsh D.A."/>
            <person name="Denef V.J."/>
            <person name="McMahon K.D."/>
            <person name="Konstantinidis K.T."/>
            <person name="Eloe-Fadrosh E.A."/>
            <person name="Kyrpides N.C."/>
            <person name="Woyke T."/>
        </authorList>
    </citation>
    <scope>NUCLEOTIDE SEQUENCE</scope>
    <source>
        <strain evidence="2">GVMAG-M-3300021079-18</strain>
    </source>
</reference>